<dbReference type="GO" id="GO:0000160">
    <property type="term" value="P:phosphorelay signal transduction system"/>
    <property type="evidence" value="ECO:0007669"/>
    <property type="project" value="UniProtKB-KW"/>
</dbReference>
<dbReference type="PANTHER" id="PTHR42713">
    <property type="entry name" value="HISTIDINE KINASE-RELATED"/>
    <property type="match status" value="1"/>
</dbReference>
<dbReference type="InterPro" id="IPR051552">
    <property type="entry name" value="HptR"/>
</dbReference>
<evidence type="ECO:0000256" key="8">
    <source>
        <dbReference type="PROSITE-ProRule" id="PRU00169"/>
    </source>
</evidence>
<keyword evidence="5" id="KW-0805">Transcription regulation</keyword>
<evidence type="ECO:0000256" key="2">
    <source>
        <dbReference type="ARBA" id="ARBA00022490"/>
    </source>
</evidence>
<dbReference type="InterPro" id="IPR020449">
    <property type="entry name" value="Tscrpt_reg_AraC-type_HTH"/>
</dbReference>
<evidence type="ECO:0000256" key="5">
    <source>
        <dbReference type="ARBA" id="ARBA00023015"/>
    </source>
</evidence>
<dbReference type="GO" id="GO:0005737">
    <property type="term" value="C:cytoplasm"/>
    <property type="evidence" value="ECO:0007669"/>
    <property type="project" value="UniProtKB-SubCell"/>
</dbReference>
<keyword evidence="6" id="KW-0238">DNA-binding</keyword>
<evidence type="ECO:0000313" key="12">
    <source>
        <dbReference type="Proteomes" id="UP000450917"/>
    </source>
</evidence>
<dbReference type="Pfam" id="PF12833">
    <property type="entry name" value="HTH_18"/>
    <property type="match status" value="1"/>
</dbReference>
<evidence type="ECO:0000259" key="9">
    <source>
        <dbReference type="PROSITE" id="PS01124"/>
    </source>
</evidence>
<dbReference type="Pfam" id="PF00072">
    <property type="entry name" value="Response_reg"/>
    <property type="match status" value="1"/>
</dbReference>
<dbReference type="SMART" id="SM00342">
    <property type="entry name" value="HTH_ARAC"/>
    <property type="match status" value="1"/>
</dbReference>
<keyword evidence="12" id="KW-1185">Reference proteome</keyword>
<dbReference type="PRINTS" id="PR00032">
    <property type="entry name" value="HTHARAC"/>
</dbReference>
<dbReference type="RefSeq" id="WP_127607478.1">
    <property type="nucleotide sequence ID" value="NZ_JARTHJ010000177.1"/>
</dbReference>
<evidence type="ECO:0000313" key="11">
    <source>
        <dbReference type="EMBL" id="MUG69400.1"/>
    </source>
</evidence>
<dbReference type="SUPFAM" id="SSF46689">
    <property type="entry name" value="Homeodomain-like"/>
    <property type="match status" value="2"/>
</dbReference>
<dbReference type="AlphaFoldDB" id="A0A7X3CQ91"/>
<comment type="subcellular location">
    <subcellularLocation>
        <location evidence="1">Cytoplasm</location>
    </subcellularLocation>
</comment>
<dbReference type="InterPro" id="IPR018060">
    <property type="entry name" value="HTH_AraC"/>
</dbReference>
<feature type="modified residue" description="4-aspartylphosphate" evidence="8">
    <location>
        <position position="53"/>
    </location>
</feature>
<organism evidence="11 12">
    <name type="scientific">Paenibacillus validus</name>
    <dbReference type="NCBI Taxonomy" id="44253"/>
    <lineage>
        <taxon>Bacteria</taxon>
        <taxon>Bacillati</taxon>
        <taxon>Bacillota</taxon>
        <taxon>Bacilli</taxon>
        <taxon>Bacillales</taxon>
        <taxon>Paenibacillaceae</taxon>
        <taxon>Paenibacillus</taxon>
    </lineage>
</organism>
<evidence type="ECO:0000256" key="1">
    <source>
        <dbReference type="ARBA" id="ARBA00004496"/>
    </source>
</evidence>
<keyword evidence="7" id="KW-0804">Transcription</keyword>
<dbReference type="InterPro" id="IPR001789">
    <property type="entry name" value="Sig_transdc_resp-reg_receiver"/>
</dbReference>
<comment type="caution">
    <text evidence="11">The sequence shown here is derived from an EMBL/GenBank/DDBJ whole genome shotgun (WGS) entry which is preliminary data.</text>
</comment>
<dbReference type="PROSITE" id="PS01124">
    <property type="entry name" value="HTH_ARAC_FAMILY_2"/>
    <property type="match status" value="1"/>
</dbReference>
<dbReference type="CDD" id="cd17536">
    <property type="entry name" value="REC_YesN-like"/>
    <property type="match status" value="1"/>
</dbReference>
<proteinExistence type="predicted"/>
<evidence type="ECO:0000256" key="7">
    <source>
        <dbReference type="ARBA" id="ARBA00023163"/>
    </source>
</evidence>
<dbReference type="InterPro" id="IPR018062">
    <property type="entry name" value="HTH_AraC-typ_CS"/>
</dbReference>
<keyword evidence="2" id="KW-0963">Cytoplasm</keyword>
<dbReference type="EMBL" id="WNZX01000001">
    <property type="protein sequence ID" value="MUG69400.1"/>
    <property type="molecule type" value="Genomic_DNA"/>
</dbReference>
<dbReference type="GO" id="GO:0043565">
    <property type="term" value="F:sequence-specific DNA binding"/>
    <property type="evidence" value="ECO:0007669"/>
    <property type="project" value="InterPro"/>
</dbReference>
<name>A0A7X3CQ91_9BACL</name>
<dbReference type="InterPro" id="IPR011006">
    <property type="entry name" value="CheY-like_superfamily"/>
</dbReference>
<evidence type="ECO:0000256" key="4">
    <source>
        <dbReference type="ARBA" id="ARBA00023012"/>
    </source>
</evidence>
<reference evidence="11 12" key="1">
    <citation type="submission" date="2019-11" db="EMBL/GenBank/DDBJ databases">
        <title>Draft genome sequences of five Paenibacillus species of dairy origin.</title>
        <authorList>
            <person name="Olajide A.M."/>
            <person name="Chen S."/>
            <person name="Lapointe G."/>
        </authorList>
    </citation>
    <scope>NUCLEOTIDE SEQUENCE [LARGE SCALE GENOMIC DNA]</scope>
    <source>
        <strain evidence="11 12">2CS3</strain>
    </source>
</reference>
<feature type="domain" description="HTH araC/xylS-type" evidence="9">
    <location>
        <begin position="362"/>
        <end position="460"/>
    </location>
</feature>
<accession>A0A7X3CQ91</accession>
<dbReference type="GO" id="GO:0003700">
    <property type="term" value="F:DNA-binding transcription factor activity"/>
    <property type="evidence" value="ECO:0007669"/>
    <property type="project" value="InterPro"/>
</dbReference>
<dbReference type="PROSITE" id="PS50110">
    <property type="entry name" value="RESPONSE_REGULATORY"/>
    <property type="match status" value="1"/>
</dbReference>
<evidence type="ECO:0000256" key="6">
    <source>
        <dbReference type="ARBA" id="ARBA00023125"/>
    </source>
</evidence>
<dbReference type="Gene3D" id="3.40.50.2300">
    <property type="match status" value="1"/>
</dbReference>
<evidence type="ECO:0000256" key="3">
    <source>
        <dbReference type="ARBA" id="ARBA00022553"/>
    </source>
</evidence>
<sequence length="472" mass="54451">MKICVADDEKEVRLSIIHKLKTVYPAAQIFDVEFGRQALEQILVVQPDLVFLDIRMPEMDGLDILRALKQEKAHIRVVILSGYDDFDYARRALQLGATDYLLKPADRDQLRDVVTKVKQEMEAAFLKEFDLYLGHLSSLYLFIHDLRCLNTSLWFDEREAKDIHLGDTGELLKRWERSPERILIAFSVNHDYGGIVVSASSVPGEHRFQAKRDFLPVVQNAIEAWESRRFFGASQPSPESRRKDRKDAGKQAAGLRQKILSFAKEGHYPNLETALEAWLNTLLDLDLNQLKKECVNLMALLDEGLSKSDMIVIEDEKLHYWSQWVAKHKTWDELKSRIRKFVLDGVRALMHLEHQSGLSWFDQALHMVDTSRDPNLSLESIADVVGVHPVTLSRIFKQQTGMNFVRYLVRSRLQHAQSLLLKTDKKINEISEEVGYVDYRYFRTLFKKEFGCTPSEYRRRNGIGAAGDEADS</sequence>
<feature type="domain" description="Response regulatory" evidence="10">
    <location>
        <begin position="2"/>
        <end position="118"/>
    </location>
</feature>
<dbReference type="PANTHER" id="PTHR42713:SF3">
    <property type="entry name" value="TRANSCRIPTIONAL REGULATORY PROTEIN HPTR"/>
    <property type="match status" value="1"/>
</dbReference>
<dbReference type="Gene3D" id="1.10.10.60">
    <property type="entry name" value="Homeodomain-like"/>
    <property type="match status" value="2"/>
</dbReference>
<dbReference type="SUPFAM" id="SSF52172">
    <property type="entry name" value="CheY-like"/>
    <property type="match status" value="1"/>
</dbReference>
<dbReference type="InterPro" id="IPR009057">
    <property type="entry name" value="Homeodomain-like_sf"/>
</dbReference>
<dbReference type="Proteomes" id="UP000450917">
    <property type="component" value="Unassembled WGS sequence"/>
</dbReference>
<keyword evidence="4" id="KW-0902">Two-component regulatory system</keyword>
<dbReference type="SMART" id="SM00448">
    <property type="entry name" value="REC"/>
    <property type="match status" value="1"/>
</dbReference>
<dbReference type="PROSITE" id="PS00041">
    <property type="entry name" value="HTH_ARAC_FAMILY_1"/>
    <property type="match status" value="1"/>
</dbReference>
<gene>
    <name evidence="11" type="ORF">GNP93_01790</name>
</gene>
<keyword evidence="3 8" id="KW-0597">Phosphoprotein</keyword>
<protein>
    <submittedName>
        <fullName evidence="11">Response regulator</fullName>
    </submittedName>
</protein>
<evidence type="ECO:0000259" key="10">
    <source>
        <dbReference type="PROSITE" id="PS50110"/>
    </source>
</evidence>